<comment type="caution">
    <text evidence="1">The sequence shown here is derived from an EMBL/GenBank/DDBJ whole genome shotgun (WGS) entry which is preliminary data.</text>
</comment>
<evidence type="ECO:0000313" key="1">
    <source>
        <dbReference type="EMBL" id="KIA91583.1"/>
    </source>
</evidence>
<dbReference type="OrthoDB" id="9927459at2"/>
<dbReference type="Proteomes" id="UP000031246">
    <property type="component" value="Unassembled WGS sequence"/>
</dbReference>
<evidence type="ECO:0000313" key="2">
    <source>
        <dbReference type="Proteomes" id="UP000031246"/>
    </source>
</evidence>
<protein>
    <submittedName>
        <fullName evidence="1">Uncharacterized protein</fullName>
    </submittedName>
</protein>
<gene>
    <name evidence="1" type="ORF">OC25_21330</name>
</gene>
<sequence length="94" mass="10940">MPLLLTPNLDILRAIKQLDRLLSEMNIVPVLEYKNIRYQLKIDGNPFMTITLSANHISYEKLYQPENNEKFNAAFNRIAAFIFSLREVEILQAS</sequence>
<dbReference type="AlphaFoldDB" id="A0A0C1FIF3"/>
<accession>A0A0C1FIF3</accession>
<dbReference type="RefSeq" id="WP_039480172.1">
    <property type="nucleotide sequence ID" value="NZ_JSYN01000028.1"/>
</dbReference>
<proteinExistence type="predicted"/>
<keyword evidence="2" id="KW-1185">Reference proteome</keyword>
<organism evidence="1 2">
    <name type="scientific">Pedobacter kyungheensis</name>
    <dbReference type="NCBI Taxonomy" id="1069985"/>
    <lineage>
        <taxon>Bacteria</taxon>
        <taxon>Pseudomonadati</taxon>
        <taxon>Bacteroidota</taxon>
        <taxon>Sphingobacteriia</taxon>
        <taxon>Sphingobacteriales</taxon>
        <taxon>Sphingobacteriaceae</taxon>
        <taxon>Pedobacter</taxon>
    </lineage>
</organism>
<dbReference type="EMBL" id="JSYN01000028">
    <property type="protein sequence ID" value="KIA91583.1"/>
    <property type="molecule type" value="Genomic_DNA"/>
</dbReference>
<name>A0A0C1FIF3_9SPHI</name>
<reference evidence="1 2" key="1">
    <citation type="submission" date="2014-10" db="EMBL/GenBank/DDBJ databases">
        <title>Pedobacter Kyungheensis.</title>
        <authorList>
            <person name="Anderson B.M."/>
            <person name="Newman J.D."/>
        </authorList>
    </citation>
    <scope>NUCLEOTIDE SEQUENCE [LARGE SCALE GENOMIC DNA]</scope>
    <source>
        <strain evidence="1 2">KACC 16221</strain>
    </source>
</reference>